<name>A0A318TG24_9BRAD</name>
<dbReference type="NCBIfam" id="TIGR02548">
    <property type="entry name" value="casB_cse2"/>
    <property type="match status" value="1"/>
</dbReference>
<dbReference type="EMBL" id="QJTI01000006">
    <property type="protein sequence ID" value="PYF03656.1"/>
    <property type="molecule type" value="Genomic_DNA"/>
</dbReference>
<evidence type="ECO:0000313" key="3">
    <source>
        <dbReference type="Proteomes" id="UP000248148"/>
    </source>
</evidence>
<dbReference type="InterPro" id="IPR013382">
    <property type="entry name" value="CRISPR-assoc_prot_Cse2"/>
</dbReference>
<dbReference type="Proteomes" id="UP000248148">
    <property type="component" value="Unassembled WGS sequence"/>
</dbReference>
<dbReference type="OrthoDB" id="7998793at2"/>
<accession>A0A318TG24</accession>
<gene>
    <name evidence="2" type="ORF">BJ122_106152</name>
</gene>
<organism evidence="2 3">
    <name type="scientific">Rhodopseudomonas faecalis</name>
    <dbReference type="NCBI Taxonomy" id="99655"/>
    <lineage>
        <taxon>Bacteria</taxon>
        <taxon>Pseudomonadati</taxon>
        <taxon>Pseudomonadota</taxon>
        <taxon>Alphaproteobacteria</taxon>
        <taxon>Hyphomicrobiales</taxon>
        <taxon>Nitrobacteraceae</taxon>
        <taxon>Rhodopseudomonas</taxon>
    </lineage>
</organism>
<reference evidence="2 3" key="1">
    <citation type="submission" date="2018-06" db="EMBL/GenBank/DDBJ databases">
        <title>Genomic Encyclopedia of Archaeal and Bacterial Type Strains, Phase II (KMG-II): from individual species to whole genera.</title>
        <authorList>
            <person name="Goeker M."/>
        </authorList>
    </citation>
    <scope>NUCLEOTIDE SEQUENCE [LARGE SCALE GENOMIC DNA]</scope>
    <source>
        <strain evidence="2 3">JCM 11668</strain>
    </source>
</reference>
<dbReference type="RefSeq" id="WP_110780444.1">
    <property type="nucleotide sequence ID" value="NZ_QJTI01000006.1"/>
</dbReference>
<protein>
    <submittedName>
        <fullName evidence="2">CRISPR-associated Cse2 family protein</fullName>
    </submittedName>
</protein>
<comment type="caution">
    <text evidence="2">The sequence shown here is derived from an EMBL/GenBank/DDBJ whole genome shotgun (WGS) entry which is preliminary data.</text>
</comment>
<dbReference type="InterPro" id="IPR038287">
    <property type="entry name" value="Cse2_sf"/>
</dbReference>
<dbReference type="AlphaFoldDB" id="A0A318TG24"/>
<dbReference type="Pfam" id="PF09485">
    <property type="entry name" value="CRISPR_Cse2"/>
    <property type="match status" value="1"/>
</dbReference>
<evidence type="ECO:0000256" key="1">
    <source>
        <dbReference type="SAM" id="MobiDB-lite"/>
    </source>
</evidence>
<sequence length="199" mass="21853">MSDQTATLETNAAPQTTAAQDWWRDLDTRDRAGRARLKRADLDAAMIDEATVRLFRRLGRRTPRDLSRIAALATVLAAVREDTGRATPFARQIGFSKLPADPQKPDADNKPALSVLRFKRLMSASDDADLARQLRRAVDLLGGKANVEDIKRVVLGWHRPETRRSFAFDYFGAGIAAPSHDTATDADVADNSLDPALSA</sequence>
<dbReference type="Gene3D" id="1.10.520.40">
    <property type="entry name" value="CRISPR-associated protein Cse2"/>
    <property type="match status" value="1"/>
</dbReference>
<proteinExistence type="predicted"/>
<evidence type="ECO:0000313" key="2">
    <source>
        <dbReference type="EMBL" id="PYF03656.1"/>
    </source>
</evidence>
<feature type="region of interest" description="Disordered" evidence="1">
    <location>
        <begin position="179"/>
        <end position="199"/>
    </location>
</feature>
<keyword evidence="3" id="KW-1185">Reference proteome</keyword>